<name>A0A1H1FSA3_9FLAO</name>
<dbReference type="STRING" id="311333.SAMN05421664_3242"/>
<accession>A0A1H1FSA3</accession>
<dbReference type="Proteomes" id="UP000199627">
    <property type="component" value="Unassembled WGS sequence"/>
</dbReference>
<gene>
    <name evidence="1" type="ORF">SAMN05421664_3242</name>
</gene>
<dbReference type="OrthoDB" id="1259557at2"/>
<protein>
    <submittedName>
        <fullName evidence="1">Uncharacterized protein</fullName>
    </submittedName>
</protein>
<dbReference type="AlphaFoldDB" id="A0A1H1FSA3"/>
<sequence>MINMIKCSPLSKIKKQFVLLFIIFLFSCNENSNQQVEKKINDTISTNLKAEPVKNNNKSLPHRNIENGAKSRVAGKTFVAKLSQSCRATTNGAYDIYIFLNLSFDYDSVTITQQRVDT</sequence>
<dbReference type="RefSeq" id="WP_089756734.1">
    <property type="nucleotide sequence ID" value="NZ_FNKL01000004.1"/>
</dbReference>
<reference evidence="2" key="1">
    <citation type="submission" date="2016-10" db="EMBL/GenBank/DDBJ databases">
        <authorList>
            <person name="Varghese N."/>
            <person name="Submissions S."/>
        </authorList>
    </citation>
    <scope>NUCLEOTIDE SEQUENCE [LARGE SCALE GENOMIC DNA]</scope>
    <source>
        <strain evidence="2">DSM 17072</strain>
    </source>
</reference>
<dbReference type="EMBL" id="FNKL01000004">
    <property type="protein sequence ID" value="SDR03963.1"/>
    <property type="molecule type" value="Genomic_DNA"/>
</dbReference>
<dbReference type="PROSITE" id="PS51257">
    <property type="entry name" value="PROKAR_LIPOPROTEIN"/>
    <property type="match status" value="1"/>
</dbReference>
<organism evidence="1 2">
    <name type="scientific">Chryseobacterium soldanellicola</name>
    <dbReference type="NCBI Taxonomy" id="311333"/>
    <lineage>
        <taxon>Bacteria</taxon>
        <taxon>Pseudomonadati</taxon>
        <taxon>Bacteroidota</taxon>
        <taxon>Flavobacteriia</taxon>
        <taxon>Flavobacteriales</taxon>
        <taxon>Weeksellaceae</taxon>
        <taxon>Chryseobacterium group</taxon>
        <taxon>Chryseobacterium</taxon>
    </lineage>
</organism>
<keyword evidence="2" id="KW-1185">Reference proteome</keyword>
<evidence type="ECO:0000313" key="2">
    <source>
        <dbReference type="Proteomes" id="UP000199627"/>
    </source>
</evidence>
<proteinExistence type="predicted"/>
<evidence type="ECO:0000313" key="1">
    <source>
        <dbReference type="EMBL" id="SDR03963.1"/>
    </source>
</evidence>